<dbReference type="Pfam" id="PF13365">
    <property type="entry name" value="Trypsin_2"/>
    <property type="match status" value="1"/>
</dbReference>
<evidence type="ECO:0000313" key="4">
    <source>
        <dbReference type="Proteomes" id="UP001582793"/>
    </source>
</evidence>
<keyword evidence="2" id="KW-0812">Transmembrane</keyword>
<dbReference type="PANTHER" id="PTHR43019:SF23">
    <property type="entry name" value="PROTEASE DO-LIKE 5, CHLOROPLASTIC"/>
    <property type="match status" value="1"/>
</dbReference>
<dbReference type="Proteomes" id="UP001582793">
    <property type="component" value="Unassembled WGS sequence"/>
</dbReference>
<feature type="non-terminal residue" evidence="3">
    <location>
        <position position="1"/>
    </location>
</feature>
<dbReference type="InterPro" id="IPR001940">
    <property type="entry name" value="Peptidase_S1C"/>
</dbReference>
<gene>
    <name evidence="3" type="ORF">AAFH96_30305</name>
</gene>
<dbReference type="InterPro" id="IPR009003">
    <property type="entry name" value="Peptidase_S1_PA"/>
</dbReference>
<accession>A0ABV5CZC1</accession>
<keyword evidence="2" id="KW-1133">Transmembrane helix</keyword>
<reference evidence="3 4" key="1">
    <citation type="submission" date="2024-04" db="EMBL/GenBank/DDBJ databases">
        <title>Polymorphospora sp. isolated from Baiyangdian Lake in Xiong'an New Area.</title>
        <authorList>
            <person name="Zhang X."/>
            <person name="Liu J."/>
        </authorList>
    </citation>
    <scope>NUCLEOTIDE SEQUENCE [LARGE SCALE GENOMIC DNA]</scope>
    <source>
        <strain evidence="3 4">2-325</strain>
    </source>
</reference>
<feature type="region of interest" description="Disordered" evidence="1">
    <location>
        <begin position="1"/>
        <end position="23"/>
    </location>
</feature>
<name>A0ABV5CZC1_9ACTN</name>
<sequence length="285" mass="28979">APQPRSAPPVHPPAGFPGAAPPPAARRRVSWPGVVALVLALFLAVVAGLQAVQINNLADQLAAADDRLADAQASDGSRFEGLEGRTGELEKQAGDVFNPEAISTVALPSVFRVSAGNSGGTAFAVGKPAEGGGTNLLTNYHVVESVWTSGGREVFIERRDQRFPAMIVRVDERNDVAQLVTTGAFTGLVTATEPVKSGQQVVVVGAPLGLEDSVTTGVVSAFRTMPGGGPSMIQFDAPINPGNSGGPVINGAKQVVGIATAKVADAEGVGLAIPIATACDGFQIC</sequence>
<protein>
    <submittedName>
        <fullName evidence="3">Trypsin-like peptidase domain-containing protein</fullName>
    </submittedName>
</protein>
<dbReference type="EMBL" id="JBCGDC010000139">
    <property type="protein sequence ID" value="MFB6397355.1"/>
    <property type="molecule type" value="Genomic_DNA"/>
</dbReference>
<evidence type="ECO:0000256" key="2">
    <source>
        <dbReference type="SAM" id="Phobius"/>
    </source>
</evidence>
<organism evidence="3 4">
    <name type="scientific">Polymorphospora lycopeni</name>
    <dbReference type="NCBI Taxonomy" id="3140240"/>
    <lineage>
        <taxon>Bacteria</taxon>
        <taxon>Bacillati</taxon>
        <taxon>Actinomycetota</taxon>
        <taxon>Actinomycetes</taxon>
        <taxon>Micromonosporales</taxon>
        <taxon>Micromonosporaceae</taxon>
        <taxon>Polymorphospora</taxon>
    </lineage>
</organism>
<dbReference type="RefSeq" id="WP_375736470.1">
    <property type="nucleotide sequence ID" value="NZ_JBCGDC010000139.1"/>
</dbReference>
<keyword evidence="2" id="KW-0472">Membrane</keyword>
<proteinExistence type="predicted"/>
<comment type="caution">
    <text evidence="3">The sequence shown here is derived from an EMBL/GenBank/DDBJ whole genome shotgun (WGS) entry which is preliminary data.</text>
</comment>
<dbReference type="PANTHER" id="PTHR43019">
    <property type="entry name" value="SERINE ENDOPROTEASE DEGS"/>
    <property type="match status" value="1"/>
</dbReference>
<dbReference type="PRINTS" id="PR00834">
    <property type="entry name" value="PROTEASES2C"/>
</dbReference>
<evidence type="ECO:0000256" key="1">
    <source>
        <dbReference type="SAM" id="MobiDB-lite"/>
    </source>
</evidence>
<evidence type="ECO:0000313" key="3">
    <source>
        <dbReference type="EMBL" id="MFB6397355.1"/>
    </source>
</evidence>
<dbReference type="Gene3D" id="2.40.10.10">
    <property type="entry name" value="Trypsin-like serine proteases"/>
    <property type="match status" value="2"/>
</dbReference>
<dbReference type="InterPro" id="IPR043504">
    <property type="entry name" value="Peptidase_S1_PA_chymotrypsin"/>
</dbReference>
<feature type="transmembrane region" description="Helical" evidence="2">
    <location>
        <begin position="34"/>
        <end position="52"/>
    </location>
</feature>
<keyword evidence="4" id="KW-1185">Reference proteome</keyword>
<dbReference type="SUPFAM" id="SSF50494">
    <property type="entry name" value="Trypsin-like serine proteases"/>
    <property type="match status" value="1"/>
</dbReference>